<reference evidence="1 2" key="1">
    <citation type="submission" date="2016-10" db="EMBL/GenBank/DDBJ databases">
        <authorList>
            <person name="de Groot N.N."/>
        </authorList>
    </citation>
    <scope>NUCLEOTIDE SEQUENCE [LARGE SCALE GENOMIC DNA]</scope>
    <source>
        <strain evidence="1 2">DSM 16619</strain>
    </source>
</reference>
<dbReference type="AlphaFoldDB" id="A0A1G6ZQA1"/>
<gene>
    <name evidence="1" type="ORF">SAMN05192589_111171</name>
</gene>
<dbReference type="EMBL" id="FMZC01000011">
    <property type="protein sequence ID" value="SDE04848.1"/>
    <property type="molecule type" value="Genomic_DNA"/>
</dbReference>
<accession>A0A1G6ZQA1</accession>
<evidence type="ECO:0000313" key="1">
    <source>
        <dbReference type="EMBL" id="SDE04848.1"/>
    </source>
</evidence>
<evidence type="ECO:0000313" key="2">
    <source>
        <dbReference type="Proteomes" id="UP000198781"/>
    </source>
</evidence>
<proteinExistence type="predicted"/>
<name>A0A1G6ZQA1_9BURK</name>
<keyword evidence="2" id="KW-1185">Reference proteome</keyword>
<organism evidence="1 2">
    <name type="scientific">Paracidovorax valerianellae</name>
    <dbReference type="NCBI Taxonomy" id="187868"/>
    <lineage>
        <taxon>Bacteria</taxon>
        <taxon>Pseudomonadati</taxon>
        <taxon>Pseudomonadota</taxon>
        <taxon>Betaproteobacteria</taxon>
        <taxon>Burkholderiales</taxon>
        <taxon>Comamonadaceae</taxon>
        <taxon>Paracidovorax</taxon>
    </lineage>
</organism>
<sequence>MKTITLKNNSREFSIRQLYHSIINWRSKELYMLIHNSPIWEKINIGQIYIHPASMKILISRLTNSPGTFWQRTT</sequence>
<protein>
    <submittedName>
        <fullName evidence="1">Uncharacterized protein</fullName>
    </submittedName>
</protein>
<dbReference type="Proteomes" id="UP000198781">
    <property type="component" value="Unassembled WGS sequence"/>
</dbReference>